<dbReference type="SUPFAM" id="SSF141694">
    <property type="entry name" value="AF2212/PG0164-like"/>
    <property type="match status" value="1"/>
</dbReference>
<gene>
    <name evidence="1" type="ORF">P0Y48_02545</name>
</gene>
<accession>A0AAJ6B497</accession>
<evidence type="ECO:0000313" key="1">
    <source>
        <dbReference type="EMBL" id="WEK14107.1"/>
    </source>
</evidence>
<name>A0AAJ6B497_9MICO</name>
<reference evidence="1" key="1">
    <citation type="submission" date="2023-03" db="EMBL/GenBank/DDBJ databases">
        <title>Andean soil-derived lignocellulolytic bacterial consortium as a source of novel taxa and putative plastic-active enzymes.</title>
        <authorList>
            <person name="Diaz-Garcia L."/>
            <person name="Chuvochina M."/>
            <person name="Feuerriegel G."/>
            <person name="Bunk B."/>
            <person name="Sproer C."/>
            <person name="Streit W.R."/>
            <person name="Rodriguez L.M."/>
            <person name="Overmann J."/>
            <person name="Jimenez D.J."/>
        </authorList>
    </citation>
    <scope>NUCLEOTIDE SEQUENCE</scope>
    <source>
        <strain evidence="1">MAG 4610</strain>
    </source>
</reference>
<dbReference type="AlphaFoldDB" id="A0AAJ6B497"/>
<dbReference type="InterPro" id="IPR037079">
    <property type="entry name" value="AF2212/PG0164-like_sf"/>
</dbReference>
<protein>
    <submittedName>
        <fullName evidence="1">DUF1905 domain-containing protein</fullName>
    </submittedName>
</protein>
<proteinExistence type="predicted"/>
<dbReference type="InterPro" id="IPR015018">
    <property type="entry name" value="DUF1905"/>
</dbReference>
<dbReference type="EMBL" id="CP119321">
    <property type="protein sequence ID" value="WEK14107.1"/>
    <property type="molecule type" value="Genomic_DNA"/>
</dbReference>
<evidence type="ECO:0000313" key="2">
    <source>
        <dbReference type="Proteomes" id="UP001213972"/>
    </source>
</evidence>
<dbReference type="Pfam" id="PF08922">
    <property type="entry name" value="DUF1905"/>
    <property type="match status" value="1"/>
</dbReference>
<sequence length="98" mass="10851">MRVDFTASVYRWDARAEAWFFVALPVELSEEIREIPRIPRGFGAVAVRATVGSTTWRTSIFPAGDEGAYVLPLKRSVRDAEGVAERDVIGVVLEVLDA</sequence>
<dbReference type="Proteomes" id="UP001213972">
    <property type="component" value="Chromosome"/>
</dbReference>
<dbReference type="Gene3D" id="2.40.30.100">
    <property type="entry name" value="AF2212/PG0164-like"/>
    <property type="match status" value="1"/>
</dbReference>
<organism evidence="1 2">
    <name type="scientific">Candidatus Microbacterium phytovorans</name>
    <dbReference type="NCBI Taxonomy" id="3121374"/>
    <lineage>
        <taxon>Bacteria</taxon>
        <taxon>Bacillati</taxon>
        <taxon>Actinomycetota</taxon>
        <taxon>Actinomycetes</taxon>
        <taxon>Micrococcales</taxon>
        <taxon>Microbacteriaceae</taxon>
        <taxon>Microbacterium</taxon>
    </lineage>
</organism>